<dbReference type="Gene3D" id="3.30.470.20">
    <property type="entry name" value="ATP-grasp fold, B domain"/>
    <property type="match status" value="1"/>
</dbReference>
<accession>A0ABP7RHE3</accession>
<reference evidence="2" key="1">
    <citation type="journal article" date="2019" name="Int. J. Syst. Evol. Microbiol.">
        <title>The Global Catalogue of Microorganisms (GCM) 10K type strain sequencing project: providing services to taxonomists for standard genome sequencing and annotation.</title>
        <authorList>
            <consortium name="The Broad Institute Genomics Platform"/>
            <consortium name="The Broad Institute Genome Sequencing Center for Infectious Disease"/>
            <person name="Wu L."/>
            <person name="Ma J."/>
        </authorList>
    </citation>
    <scope>NUCLEOTIDE SEQUENCE [LARGE SCALE GENOMIC DNA]</scope>
    <source>
        <strain evidence="2">JCM 16603</strain>
    </source>
</reference>
<sequence>MRIAMLTPAPSYGSDFNWAFDIQAEALRAAGAEVTGEPWTEFEGPAGYDLVLPLVAWGYHQRHAEWLTFLDRAEAEGWPMVNPPRLLWWNSDKAYLAELGRKGIASVPTLEVDHLNEAALAAAHGVLGADEVVIKPPVSAGAWGTYRLNAGQPVPEDVHGKRMLVQPWLGAVVEEGEYSLILFGGRFSHCVAKRPKAGDYRVQPDHGGTTEPAELPEGALALAEAALAAAPAPATYARVDLIRGNDGALRLMEMELIEPALFLQCAPDAKARFAEAILATVASPQSS</sequence>
<name>A0ABP7RHE3_9SPHN</name>
<dbReference type="EMBL" id="BAAAZD010000001">
    <property type="protein sequence ID" value="GAA3997522.1"/>
    <property type="molecule type" value="Genomic_DNA"/>
</dbReference>
<dbReference type="PANTHER" id="PTHR39217">
    <property type="match status" value="1"/>
</dbReference>
<gene>
    <name evidence="1" type="ORF">GCM10022211_03660</name>
</gene>
<proteinExistence type="predicted"/>
<comment type="caution">
    <text evidence="1">The sequence shown here is derived from an EMBL/GenBank/DDBJ whole genome shotgun (WGS) entry which is preliminary data.</text>
</comment>
<keyword evidence="2" id="KW-1185">Reference proteome</keyword>
<dbReference type="Proteomes" id="UP001501310">
    <property type="component" value="Unassembled WGS sequence"/>
</dbReference>
<dbReference type="SUPFAM" id="SSF56059">
    <property type="entry name" value="Glutathione synthetase ATP-binding domain-like"/>
    <property type="match status" value="1"/>
</dbReference>
<dbReference type="PANTHER" id="PTHR39217:SF1">
    <property type="entry name" value="GLUTATHIONE SYNTHETASE"/>
    <property type="match status" value="1"/>
</dbReference>
<protein>
    <submittedName>
        <fullName evidence="1">ATP-grasp domain protein</fullName>
    </submittedName>
</protein>
<organism evidence="1 2">
    <name type="scientific">Sphingomonas humi</name>
    <dbReference type="NCBI Taxonomy" id="335630"/>
    <lineage>
        <taxon>Bacteria</taxon>
        <taxon>Pseudomonadati</taxon>
        <taxon>Pseudomonadota</taxon>
        <taxon>Alphaproteobacteria</taxon>
        <taxon>Sphingomonadales</taxon>
        <taxon>Sphingomonadaceae</taxon>
        <taxon>Sphingomonas</taxon>
    </lineage>
</organism>
<evidence type="ECO:0000313" key="1">
    <source>
        <dbReference type="EMBL" id="GAA3997522.1"/>
    </source>
</evidence>
<dbReference type="InterPro" id="IPR053191">
    <property type="entry name" value="DcsG_Biosynth_Enzyme"/>
</dbReference>
<evidence type="ECO:0000313" key="2">
    <source>
        <dbReference type="Proteomes" id="UP001501310"/>
    </source>
</evidence>
<dbReference type="RefSeq" id="WP_344708454.1">
    <property type="nucleotide sequence ID" value="NZ_BAAAZD010000001.1"/>
</dbReference>